<dbReference type="NCBIfam" id="TIGR01280">
    <property type="entry name" value="xseB"/>
    <property type="match status" value="1"/>
</dbReference>
<organism evidence="8 9">
    <name type="scientific">Secundilactobacillus mixtipabuli</name>
    <dbReference type="NCBI Taxonomy" id="1435342"/>
    <lineage>
        <taxon>Bacteria</taxon>
        <taxon>Bacillati</taxon>
        <taxon>Bacillota</taxon>
        <taxon>Bacilli</taxon>
        <taxon>Lactobacillales</taxon>
        <taxon>Lactobacillaceae</taxon>
        <taxon>Secundilactobacillus</taxon>
    </lineage>
</organism>
<comment type="caution">
    <text evidence="8">The sequence shown here is derived from an EMBL/GenBank/DDBJ whole genome shotgun (WGS) entry which is preliminary data.</text>
</comment>
<protein>
    <recommendedName>
        <fullName evidence="6">Exodeoxyribonuclease 7 small subunit</fullName>
        <ecNumber evidence="6">3.1.11.6</ecNumber>
    </recommendedName>
    <alternativeName>
        <fullName evidence="6">Exodeoxyribonuclease VII small subunit</fullName>
        <shortName evidence="6">Exonuclease VII small subunit</shortName>
    </alternativeName>
</protein>
<dbReference type="InterPro" id="IPR003761">
    <property type="entry name" value="Exonuc_VII_S"/>
</dbReference>
<comment type="subcellular location">
    <subcellularLocation>
        <location evidence="6">Cytoplasm</location>
    </subcellularLocation>
</comment>
<dbReference type="PIRSF" id="PIRSF006488">
    <property type="entry name" value="Exonuc_VII_S"/>
    <property type="match status" value="1"/>
</dbReference>
<comment type="subunit">
    <text evidence="6">Heterooligomer composed of large and small subunits.</text>
</comment>
<dbReference type="HAMAP" id="MF_00337">
    <property type="entry name" value="Exonuc_7_S"/>
    <property type="match status" value="1"/>
</dbReference>
<keyword evidence="9" id="KW-1185">Reference proteome</keyword>
<dbReference type="SUPFAM" id="SSF116842">
    <property type="entry name" value="XseB-like"/>
    <property type="match status" value="1"/>
</dbReference>
<dbReference type="OrthoDB" id="9798666at2"/>
<keyword evidence="4 6" id="KW-0378">Hydrolase</keyword>
<evidence type="ECO:0000256" key="6">
    <source>
        <dbReference type="HAMAP-Rule" id="MF_00337"/>
    </source>
</evidence>
<evidence type="ECO:0000256" key="5">
    <source>
        <dbReference type="ARBA" id="ARBA00022839"/>
    </source>
</evidence>
<evidence type="ECO:0000313" key="9">
    <source>
        <dbReference type="Proteomes" id="UP000198374"/>
    </source>
</evidence>
<dbReference type="EMBL" id="BCMF01000007">
    <property type="protein sequence ID" value="GAW99718.1"/>
    <property type="molecule type" value="Genomic_DNA"/>
</dbReference>
<comment type="function">
    <text evidence="6">Bidirectionally degrades single-stranded DNA into large acid-insoluble oligonucleotides, which are then degraded further into small acid-soluble oligonucleotides.</text>
</comment>
<comment type="similarity">
    <text evidence="1 6">Belongs to the XseB family.</text>
</comment>
<dbReference type="RefSeq" id="WP_089109510.1">
    <property type="nucleotide sequence ID" value="NZ_BCMF01000007.1"/>
</dbReference>
<evidence type="ECO:0000256" key="7">
    <source>
        <dbReference type="SAM" id="MobiDB-lite"/>
    </source>
</evidence>
<keyword evidence="2 6" id="KW-0963">Cytoplasm</keyword>
<dbReference type="GO" id="GO:0009318">
    <property type="term" value="C:exodeoxyribonuclease VII complex"/>
    <property type="evidence" value="ECO:0007669"/>
    <property type="project" value="UniProtKB-UniRule"/>
</dbReference>
<gene>
    <name evidence="6 8" type="primary">xseB</name>
    <name evidence="8" type="ORF">IWT30_01688</name>
</gene>
<comment type="catalytic activity">
    <reaction evidence="6">
        <text>Exonucleolytic cleavage in either 5'- to 3'- or 3'- to 5'-direction to yield nucleoside 5'-phosphates.</text>
        <dbReference type="EC" id="3.1.11.6"/>
    </reaction>
</comment>
<dbReference type="InterPro" id="IPR037004">
    <property type="entry name" value="Exonuc_VII_ssu_sf"/>
</dbReference>
<dbReference type="GO" id="GO:0006308">
    <property type="term" value="P:DNA catabolic process"/>
    <property type="evidence" value="ECO:0007669"/>
    <property type="project" value="UniProtKB-UniRule"/>
</dbReference>
<name>A0A1Z5IDI9_9LACO</name>
<feature type="compositionally biased region" description="Acidic residues" evidence="7">
    <location>
        <begin position="71"/>
        <end position="88"/>
    </location>
</feature>
<dbReference type="Gene3D" id="1.10.287.1040">
    <property type="entry name" value="Exonuclease VII, small subunit"/>
    <property type="match status" value="1"/>
</dbReference>
<evidence type="ECO:0000256" key="2">
    <source>
        <dbReference type="ARBA" id="ARBA00022490"/>
    </source>
</evidence>
<dbReference type="GO" id="GO:0005829">
    <property type="term" value="C:cytosol"/>
    <property type="evidence" value="ECO:0007669"/>
    <property type="project" value="TreeGrafter"/>
</dbReference>
<dbReference type="PANTHER" id="PTHR34137:SF1">
    <property type="entry name" value="EXODEOXYRIBONUCLEASE 7 SMALL SUBUNIT"/>
    <property type="match status" value="1"/>
</dbReference>
<evidence type="ECO:0000256" key="1">
    <source>
        <dbReference type="ARBA" id="ARBA00009998"/>
    </source>
</evidence>
<dbReference type="Proteomes" id="UP000198374">
    <property type="component" value="Unassembled WGS sequence"/>
</dbReference>
<dbReference type="Pfam" id="PF02609">
    <property type="entry name" value="Exonuc_VII_S"/>
    <property type="match status" value="1"/>
</dbReference>
<feature type="region of interest" description="Disordered" evidence="7">
    <location>
        <begin position="69"/>
        <end position="88"/>
    </location>
</feature>
<sequence length="88" mass="9896">MSEKSTNEKASTKTPTFEENLNHLEEIVTALEKGNVPLEEALSQFKQGVALSHDLQVKLTEAEKTLAQMMNDDDQTEPFEVSEDDKNE</sequence>
<proteinExistence type="inferred from homology"/>
<accession>A0A1Z5IDI9</accession>
<reference evidence="8 9" key="1">
    <citation type="submission" date="2015-11" db="EMBL/GenBank/DDBJ databases">
        <title>Draft genome sequences of new species of the genus Lactobacillus isolated from orchardgrass silage.</title>
        <authorList>
            <person name="Tohno M."/>
            <person name="Tanizawa Y."/>
            <person name="Arita M."/>
        </authorList>
    </citation>
    <scope>NUCLEOTIDE SEQUENCE [LARGE SCALE GENOMIC DNA]</scope>
    <source>
        <strain evidence="8 9">IWT30</strain>
    </source>
</reference>
<dbReference type="AlphaFoldDB" id="A0A1Z5IDI9"/>
<dbReference type="GO" id="GO:0008855">
    <property type="term" value="F:exodeoxyribonuclease VII activity"/>
    <property type="evidence" value="ECO:0007669"/>
    <property type="project" value="UniProtKB-UniRule"/>
</dbReference>
<dbReference type="NCBIfam" id="NF002138">
    <property type="entry name" value="PRK00977.1-2"/>
    <property type="match status" value="1"/>
</dbReference>
<evidence type="ECO:0000256" key="3">
    <source>
        <dbReference type="ARBA" id="ARBA00022722"/>
    </source>
</evidence>
<evidence type="ECO:0000256" key="4">
    <source>
        <dbReference type="ARBA" id="ARBA00022801"/>
    </source>
</evidence>
<keyword evidence="5 6" id="KW-0269">Exonuclease</keyword>
<dbReference type="EC" id="3.1.11.6" evidence="6"/>
<evidence type="ECO:0000313" key="8">
    <source>
        <dbReference type="EMBL" id="GAW99718.1"/>
    </source>
</evidence>
<dbReference type="PANTHER" id="PTHR34137">
    <property type="entry name" value="EXODEOXYRIBONUCLEASE 7 SMALL SUBUNIT"/>
    <property type="match status" value="1"/>
</dbReference>
<keyword evidence="3 6" id="KW-0540">Nuclease</keyword>